<name>A0A1M5JYD9_9GAMM</name>
<organism evidence="1 2">
    <name type="scientific">Stutzerimonas xanthomarina DSM 18231</name>
    <dbReference type="NCBI Taxonomy" id="1403346"/>
    <lineage>
        <taxon>Bacteria</taxon>
        <taxon>Pseudomonadati</taxon>
        <taxon>Pseudomonadota</taxon>
        <taxon>Gammaproteobacteria</taxon>
        <taxon>Pseudomonadales</taxon>
        <taxon>Pseudomonadaceae</taxon>
        <taxon>Stutzerimonas</taxon>
    </lineage>
</organism>
<evidence type="ECO:0000313" key="2">
    <source>
        <dbReference type="Proteomes" id="UP000184000"/>
    </source>
</evidence>
<dbReference type="Proteomes" id="UP000184000">
    <property type="component" value="Unassembled WGS sequence"/>
</dbReference>
<accession>A0A1M5JYD9</accession>
<dbReference type="AlphaFoldDB" id="A0A1M5JYD9"/>
<dbReference type="EMBL" id="FQXA01000001">
    <property type="protein sequence ID" value="SHG45340.1"/>
    <property type="molecule type" value="Genomic_DNA"/>
</dbReference>
<feature type="non-terminal residue" evidence="1">
    <location>
        <position position="1"/>
    </location>
</feature>
<gene>
    <name evidence="1" type="ORF">SAMN02744645_0169</name>
</gene>
<evidence type="ECO:0000313" key="1">
    <source>
        <dbReference type="EMBL" id="SHG45340.1"/>
    </source>
</evidence>
<sequence length="77" mass="8664">DNLADYQSYLTSTHTNCLIQLLKSVSIKSFVSTEAAHSTAALCLVKLFLKKFFFLLNRLRFRSTQRLSLAGGESYSV</sequence>
<protein>
    <submittedName>
        <fullName evidence="1">Uncharacterized protein</fullName>
    </submittedName>
</protein>
<reference evidence="1 2" key="1">
    <citation type="submission" date="2016-11" db="EMBL/GenBank/DDBJ databases">
        <authorList>
            <person name="Jaros S."/>
            <person name="Januszkiewicz K."/>
            <person name="Wedrychowicz H."/>
        </authorList>
    </citation>
    <scope>NUCLEOTIDE SEQUENCE [LARGE SCALE GENOMIC DNA]</scope>
    <source>
        <strain evidence="1 2">DSM 18231</strain>
    </source>
</reference>
<proteinExistence type="predicted"/>